<dbReference type="GO" id="GO:0031314">
    <property type="term" value="C:extrinsic component of mitochondrial inner membrane"/>
    <property type="evidence" value="ECO:0007669"/>
    <property type="project" value="UniProtKB-UniRule"/>
</dbReference>
<dbReference type="InterPro" id="IPR011566">
    <property type="entry name" value="Ubq_synth_Coq7"/>
</dbReference>
<keyword evidence="7 8" id="KW-0472">Membrane</keyword>
<keyword evidence="6 8" id="KW-0503">Monooxygenase</keyword>
<keyword evidence="10" id="KW-1185">Reference proteome</keyword>
<keyword evidence="2 8" id="KW-0831">Ubiquinone biosynthesis</keyword>
<feature type="binding site" evidence="8">
    <location>
        <position position="177"/>
    </location>
    <ligand>
        <name>Fe cation</name>
        <dbReference type="ChEBI" id="CHEBI:24875"/>
        <label>2</label>
    </ligand>
</feature>
<feature type="binding site" evidence="8">
    <location>
        <position position="73"/>
    </location>
    <ligand>
        <name>Fe cation</name>
        <dbReference type="ChEBI" id="CHEBI:24875"/>
        <label>1</label>
    </ligand>
</feature>
<dbReference type="GO" id="GO:0006744">
    <property type="term" value="P:ubiquinone biosynthetic process"/>
    <property type="evidence" value="ECO:0007669"/>
    <property type="project" value="UniProtKB-UniRule"/>
</dbReference>
<dbReference type="GO" id="GO:0046872">
    <property type="term" value="F:metal ion binding"/>
    <property type="evidence" value="ECO:0007669"/>
    <property type="project" value="UniProtKB-KW"/>
</dbReference>
<evidence type="ECO:0000313" key="9">
    <source>
        <dbReference type="EMBL" id="GME67585.1"/>
    </source>
</evidence>
<evidence type="ECO:0000256" key="6">
    <source>
        <dbReference type="ARBA" id="ARBA00023033"/>
    </source>
</evidence>
<gene>
    <name evidence="8" type="primary">COQ7</name>
    <name evidence="9" type="ORF">Cboi02_000098100</name>
</gene>
<reference evidence="9" key="1">
    <citation type="submission" date="2023-04" db="EMBL/GenBank/DDBJ databases">
        <title>Candida boidinii NBRC 10035.</title>
        <authorList>
            <person name="Ichikawa N."/>
            <person name="Sato H."/>
            <person name="Tonouchi N."/>
        </authorList>
    </citation>
    <scope>NUCLEOTIDE SEQUENCE</scope>
    <source>
        <strain evidence="9">NBRC 10035</strain>
    </source>
</reference>
<evidence type="ECO:0000256" key="7">
    <source>
        <dbReference type="ARBA" id="ARBA00023136"/>
    </source>
</evidence>
<comment type="caution">
    <text evidence="9">The sequence shown here is derived from an EMBL/GenBank/DDBJ whole genome shotgun (WGS) entry which is preliminary data.</text>
</comment>
<keyword evidence="8" id="KW-0496">Mitochondrion</keyword>
<evidence type="ECO:0000256" key="2">
    <source>
        <dbReference type="ARBA" id="ARBA00022688"/>
    </source>
</evidence>
<dbReference type="AlphaFoldDB" id="A0A9W6WFT9"/>
<organism evidence="9 10">
    <name type="scientific">Candida boidinii</name>
    <name type="common">Yeast</name>
    <dbReference type="NCBI Taxonomy" id="5477"/>
    <lineage>
        <taxon>Eukaryota</taxon>
        <taxon>Fungi</taxon>
        <taxon>Dikarya</taxon>
        <taxon>Ascomycota</taxon>
        <taxon>Saccharomycotina</taxon>
        <taxon>Pichiomycetes</taxon>
        <taxon>Pichiales</taxon>
        <taxon>Pichiaceae</taxon>
        <taxon>Ogataea</taxon>
        <taxon>Ogataea/Candida clade</taxon>
    </lineage>
</organism>
<evidence type="ECO:0000256" key="3">
    <source>
        <dbReference type="ARBA" id="ARBA00022723"/>
    </source>
</evidence>
<comment type="similarity">
    <text evidence="8">Belongs to the COQ7 family.</text>
</comment>
<dbReference type="EMBL" id="BSXN01000203">
    <property type="protein sequence ID" value="GME67585.1"/>
    <property type="molecule type" value="Genomic_DNA"/>
</dbReference>
<protein>
    <recommendedName>
        <fullName evidence="8">5-demethoxyubiquinone hydroxylase, mitochondrial</fullName>
        <shortName evidence="8">DMQ hydroxylase</shortName>
        <ecNumber evidence="8">1.14.99.60</ecNumber>
    </recommendedName>
    <alternativeName>
        <fullName evidence="8">Ubiquinone biosynthesis monooxygenase COQ7</fullName>
    </alternativeName>
</protein>
<evidence type="ECO:0000256" key="5">
    <source>
        <dbReference type="ARBA" id="ARBA00023004"/>
    </source>
</evidence>
<comment type="catalytic activity">
    <reaction evidence="8">
        <text>a 5-methoxy-2-methyl-3-(all-trans-polyprenyl)benzene-1,4-diol + AH2 + O2 = a 3-demethylubiquinol + A + H2O</text>
        <dbReference type="Rhea" id="RHEA:50908"/>
        <dbReference type="Rhea" id="RHEA-COMP:10859"/>
        <dbReference type="Rhea" id="RHEA-COMP:10914"/>
        <dbReference type="ChEBI" id="CHEBI:13193"/>
        <dbReference type="ChEBI" id="CHEBI:15377"/>
        <dbReference type="ChEBI" id="CHEBI:15379"/>
        <dbReference type="ChEBI" id="CHEBI:17499"/>
        <dbReference type="ChEBI" id="CHEBI:84167"/>
        <dbReference type="ChEBI" id="CHEBI:84422"/>
        <dbReference type="EC" id="1.14.99.60"/>
    </reaction>
</comment>
<comment type="cofactor">
    <cofactor evidence="8">
        <name>Fe cation</name>
        <dbReference type="ChEBI" id="CHEBI:24875"/>
    </cofactor>
    <text evidence="8">Binds 2 iron ions per subunit.</text>
</comment>
<comment type="pathway">
    <text evidence="1 8">Cofactor biosynthesis; ubiquinone biosynthesis.</text>
</comment>
<evidence type="ECO:0000313" key="10">
    <source>
        <dbReference type="Proteomes" id="UP001165120"/>
    </source>
</evidence>
<dbReference type="PANTHER" id="PTHR11237">
    <property type="entry name" value="COENZYME Q10 BIOSYNTHESIS PROTEIN 7"/>
    <property type="match status" value="1"/>
</dbReference>
<name>A0A9W6WFT9_CANBO</name>
<dbReference type="EC" id="1.14.99.60" evidence="8"/>
<keyword evidence="3 8" id="KW-0479">Metal-binding</keyword>
<dbReference type="GO" id="GO:0016709">
    <property type="term" value="F:oxidoreductase activity, acting on paired donors, with incorporation or reduction of molecular oxygen, NAD(P)H as one donor, and incorporation of one atom of oxygen"/>
    <property type="evidence" value="ECO:0007669"/>
    <property type="project" value="UniProtKB-UniRule"/>
</dbReference>
<feature type="binding site" evidence="8">
    <location>
        <position position="125"/>
    </location>
    <ligand>
        <name>Fe cation</name>
        <dbReference type="ChEBI" id="CHEBI:24875"/>
        <label>2</label>
    </ligand>
</feature>
<evidence type="ECO:0000256" key="4">
    <source>
        <dbReference type="ARBA" id="ARBA00023002"/>
    </source>
</evidence>
<dbReference type="SUPFAM" id="SSF47240">
    <property type="entry name" value="Ferritin-like"/>
    <property type="match status" value="1"/>
</dbReference>
<keyword evidence="4 8" id="KW-0560">Oxidoreductase</keyword>
<keyword evidence="8" id="KW-0999">Mitochondrion inner membrane</keyword>
<dbReference type="Proteomes" id="UP001165120">
    <property type="component" value="Unassembled WGS sequence"/>
</dbReference>
<feature type="binding site" evidence="8">
    <location>
        <position position="41"/>
    </location>
    <ligand>
        <name>Fe cation</name>
        <dbReference type="ChEBI" id="CHEBI:24875"/>
        <label>1</label>
    </ligand>
</feature>
<dbReference type="Pfam" id="PF03232">
    <property type="entry name" value="COQ7"/>
    <property type="match status" value="1"/>
</dbReference>
<comment type="subcellular location">
    <subcellularLocation>
        <location evidence="8">Mitochondrion inner membrane</location>
        <topology evidence="8">Peripheral membrane protein</topology>
        <orientation evidence="8">Matrix side</orientation>
    </subcellularLocation>
</comment>
<proteinExistence type="inferred from homology"/>
<feature type="binding site" evidence="8">
    <location>
        <position position="73"/>
    </location>
    <ligand>
        <name>Fe cation</name>
        <dbReference type="ChEBI" id="CHEBI:24875"/>
        <label>2</label>
    </ligand>
</feature>
<dbReference type="CDD" id="cd01042">
    <property type="entry name" value="DMQH"/>
    <property type="match status" value="1"/>
</dbReference>
<evidence type="ECO:0000256" key="8">
    <source>
        <dbReference type="HAMAP-Rule" id="MF_03194"/>
    </source>
</evidence>
<comment type="function">
    <text evidence="8">Catalyzes the hydroxylation of 2-polyprenyl-3-methyl-6-methoxy-1,4-benzoquinol (DMQH2) during ubiquinone biosynthesis. Has also a structural role in the COQ enzyme complex, stabilizing other COQ polypeptides.</text>
</comment>
<sequence length="213" mass="23855">MSHAAIKRLVTAAGTKPTHKALSKAQNAYLDRVVRVDQAGELGADLIYCGQYMVLSHTRPELKKIIKHMWEQEVHHRGTFNKFQVARRVRPSLLTPIWKVGALAMGAGTALLGKEGAMACTEAVETVIGKHYNTQLRTLANYYQDVEKVDSKDAALSEELANLTETIKEFRDDELEHLETAVENDSHGARPYWLITEAIKLTCKTAVWTAERI</sequence>
<comment type="subunit">
    <text evidence="8">Component of a multi-subunit COQ enzyme complex, composed of at least COQ3, COQ4, COQ5, COQ6, COQ7 and COQ9.</text>
</comment>
<feature type="binding site" evidence="8">
    <location>
        <position position="174"/>
    </location>
    <ligand>
        <name>Fe cation</name>
        <dbReference type="ChEBI" id="CHEBI:24875"/>
        <label>2</label>
    </ligand>
</feature>
<feature type="binding site" evidence="8">
    <location>
        <position position="76"/>
    </location>
    <ligand>
        <name>Fe cation</name>
        <dbReference type="ChEBI" id="CHEBI:24875"/>
        <label>1</label>
    </ligand>
</feature>
<feature type="binding site" evidence="8">
    <location>
        <position position="174"/>
    </location>
    <ligand>
        <name>Fe cation</name>
        <dbReference type="ChEBI" id="CHEBI:24875"/>
        <label>1</label>
    </ligand>
</feature>
<dbReference type="OrthoDB" id="275371at2759"/>
<dbReference type="InterPro" id="IPR009078">
    <property type="entry name" value="Ferritin-like_SF"/>
</dbReference>
<dbReference type="HAMAP" id="MF_01658">
    <property type="entry name" value="COQ7"/>
    <property type="match status" value="1"/>
</dbReference>
<evidence type="ECO:0000256" key="1">
    <source>
        <dbReference type="ARBA" id="ARBA00004749"/>
    </source>
</evidence>
<dbReference type="PANTHER" id="PTHR11237:SF4">
    <property type="entry name" value="5-DEMETHOXYUBIQUINONE HYDROXYLASE, MITOCHONDRIAL"/>
    <property type="match status" value="1"/>
</dbReference>
<dbReference type="GO" id="GO:0008682">
    <property type="term" value="F:3-demethoxyubiquinol 3-hydroxylase activity"/>
    <property type="evidence" value="ECO:0007669"/>
    <property type="project" value="UniProtKB-EC"/>
</dbReference>
<keyword evidence="5 8" id="KW-0408">Iron</keyword>
<accession>A0A9W6WFT9</accession>